<reference evidence="3" key="2">
    <citation type="submission" date="2012-12" db="EMBL/GenBank/DDBJ databases">
        <authorList>
            <person name="Gao Y.W."/>
            <person name="Fan S.T."/>
            <person name="Sun H.T."/>
            <person name="Wang Z."/>
            <person name="Gao X.L."/>
            <person name="Li Y.G."/>
            <person name="Wang T.C."/>
            <person name="Zhang K."/>
            <person name="Xu W.W."/>
            <person name="Yu Z.J."/>
            <person name="Xia X.Z."/>
        </authorList>
    </citation>
    <scope>NUCLEOTIDE SEQUENCE</scope>
    <source>
        <strain evidence="3">FR3</strain>
    </source>
</reference>
<dbReference type="PANTHER" id="PTHR47086">
    <property type="entry name" value="BTB DOMAIN-CONTAINING PROTEIN"/>
    <property type="match status" value="1"/>
</dbReference>
<dbReference type="GeneID" id="6100695"/>
<feature type="region of interest" description="Disordered" evidence="1">
    <location>
        <begin position="354"/>
        <end position="399"/>
    </location>
</feature>
<keyword evidence="5" id="KW-1185">Reference proteome</keyword>
<dbReference type="AlphaFoldDB" id="A0A0K0JZU2"/>
<dbReference type="WBParaSite" id="Bm9593.1">
    <property type="protein sequence ID" value="Bm9593.1"/>
    <property type="gene ID" value="WBGene00229854"/>
</dbReference>
<evidence type="ECO:0000313" key="3">
    <source>
        <dbReference type="EMBL" id="CRZ23799.1"/>
    </source>
</evidence>
<reference evidence="4" key="3">
    <citation type="submission" date="2019-04" db="EMBL/GenBank/DDBJ databases">
        <authorList>
            <person name="Howe K."/>
            <person name="Paulini M."/>
            <person name="Williams G."/>
        </authorList>
    </citation>
    <scope>NUCLEOTIDE SEQUENCE [LARGE SCALE GENOMIC DNA]</scope>
    <source>
        <strain evidence="4">FR3</strain>
    </source>
</reference>
<evidence type="ECO:0000259" key="2">
    <source>
        <dbReference type="Pfam" id="PF21599"/>
    </source>
</evidence>
<evidence type="ECO:0000313" key="5">
    <source>
        <dbReference type="Proteomes" id="UP000006672"/>
    </source>
</evidence>
<name>A0A0K0JZU2_BRUMA</name>
<evidence type="ECO:0000313" key="7">
    <source>
        <dbReference type="WormBase" id="Bm9593"/>
    </source>
</evidence>
<dbReference type="CTD" id="6100695"/>
<dbReference type="InterPro" id="IPR048325">
    <property type="entry name" value="ZSWIM3_N"/>
</dbReference>
<dbReference type="Pfam" id="PF21599">
    <property type="entry name" value="ZSWIM3_N"/>
    <property type="match status" value="1"/>
</dbReference>
<sequence>MLQQQENVISELNLSMQVESSIAAAELQGLNEMRNITNRNESAIEAAVKKVWSKMKKVEDTQFPNRHNDFQSPSECCGNNKKTTANEEFGVQETRNGSGRNKRKPNFVRHIIQDNTEEQSGSKTENVPQLFSDDTEEGPADLNNRNCQDQVLDKQFNMVISAEKSHKKRLDKRNGEKIDNSGNASSNAKRKRSESKLLNLNQQYSNRTFSSFTLAEQEELRRKALRIHDGATFQSFDEFHECFDAYKIVWSYPYRVASSEILRDGEGQVISRFKYKYIVFHCVHYGAPRKRGRGERINQNYLSLGCTARFRLNADTTNGCLRISSFHEEHINHECTEDGYLRIINKKRRNLTGGIASKKMKEKKVRETGETKSKSKSPQLTERANVSDVAEDNSASVISPAENPSSTILLERNYGAIISSQENSAFVPVTRSAEITEHVDGIQQMSLQNLLPTDSVRKQIFTNRLIDRLQRIEYLIMNAYIIKCGGCLPQEVYLPFICGVYGADFYLSEWSNVQLRDVMIVLLQPPEILLQSNLPTDISIDEVKQVRPPGIHRAITAIREEKLKRCDSIFARFVQHIFNAISRPEFVVAVREFKKFADDVRNMNVDSIKSHDINMLRC</sequence>
<feature type="region of interest" description="Disordered" evidence="1">
    <location>
        <begin position="113"/>
        <end position="147"/>
    </location>
</feature>
<accession>A0A0K0JZU2</accession>
<dbReference type="EMBL" id="CAAKNF010000192">
    <property type="protein sequence ID" value="VIO90709.1"/>
    <property type="molecule type" value="Genomic_DNA"/>
</dbReference>
<dbReference type="KEGG" id="bmy:BM_BM9593"/>
<feature type="compositionally biased region" description="Polar residues" evidence="1">
    <location>
        <begin position="118"/>
        <end position="129"/>
    </location>
</feature>
<feature type="region of interest" description="Disordered" evidence="1">
    <location>
        <begin position="164"/>
        <end position="194"/>
    </location>
</feature>
<gene>
    <name evidence="3 7" type="ORF">Bm9593</name>
    <name evidence="4" type="ORF">BM_BM9593</name>
    <name evidence="3" type="ORF">BM_Bm9593</name>
</gene>
<dbReference type="EMBL" id="LN856926">
    <property type="protein sequence ID" value="CRZ23799.1"/>
    <property type="molecule type" value="Genomic_DNA"/>
</dbReference>
<evidence type="ECO:0000313" key="6">
    <source>
        <dbReference type="WBParaSite" id="Bm9593.1"/>
    </source>
</evidence>
<feature type="compositionally biased region" description="Basic and acidic residues" evidence="1">
    <location>
        <begin position="364"/>
        <end position="373"/>
    </location>
</feature>
<proteinExistence type="predicted"/>
<dbReference type="InterPro" id="IPR040854">
    <property type="entry name" value="ZSWIM9"/>
</dbReference>
<dbReference type="PANTHER" id="PTHR47086:SF4">
    <property type="entry name" value="BTB DOMAIN-CONTAINING PROTEIN"/>
    <property type="match status" value="1"/>
</dbReference>
<accession>A0A4E9FA76</accession>
<reference evidence="6" key="4">
    <citation type="submission" date="2022-04" db="UniProtKB">
        <authorList>
            <consortium name="WormBaseParasite"/>
        </authorList>
    </citation>
    <scope>IDENTIFICATION</scope>
</reference>
<protein>
    <submittedName>
        <fullName evidence="3 6">Bm9593</fullName>
    </submittedName>
</protein>
<accession>A0A0H5S5A4</accession>
<evidence type="ECO:0000256" key="1">
    <source>
        <dbReference type="SAM" id="MobiDB-lite"/>
    </source>
</evidence>
<dbReference type="OrthoDB" id="5915810at2759"/>
<feature type="domain" description="ZSWIM3 N-terminal" evidence="2">
    <location>
        <begin position="230"/>
        <end position="332"/>
    </location>
</feature>
<evidence type="ECO:0000313" key="4">
    <source>
        <dbReference type="EMBL" id="VIO90709.1"/>
    </source>
</evidence>
<dbReference type="RefSeq" id="XP_042932452.1">
    <property type="nucleotide sequence ID" value="XM_043076518.1"/>
</dbReference>
<reference evidence="3 5" key="1">
    <citation type="journal article" date="2007" name="Science">
        <title>Draft genome of the filarial nematode parasite Brugia malayi.</title>
        <authorList>
            <person name="Ghedin E."/>
            <person name="Wang S."/>
            <person name="Spiro D."/>
            <person name="Caler E."/>
            <person name="Zhao Q."/>
            <person name="Crabtree J."/>
            <person name="Allen J.E."/>
            <person name="Delcher A.L."/>
            <person name="Guiliano D.B."/>
            <person name="Miranda-Saavedra D."/>
            <person name="Angiuoli S.V."/>
            <person name="Creasy T."/>
            <person name="Amedeo P."/>
            <person name="Haas B."/>
            <person name="El-Sayed N.M."/>
            <person name="Wortman J.R."/>
            <person name="Feldblyum T."/>
            <person name="Tallon L."/>
            <person name="Schatz M."/>
            <person name="Shumway M."/>
            <person name="Koo H."/>
            <person name="Salzberg S.L."/>
            <person name="Schobel S."/>
            <person name="Pertea M."/>
            <person name="Pop M."/>
            <person name="White O."/>
            <person name="Barton G.J."/>
            <person name="Carlow C.K."/>
            <person name="Crawford M.J."/>
            <person name="Daub J."/>
            <person name="Dimmic M.W."/>
            <person name="Estes C.F."/>
            <person name="Foster J.M."/>
            <person name="Ganatra M."/>
            <person name="Gregory W.F."/>
            <person name="Johnson N.M."/>
            <person name="Jin J."/>
            <person name="Komuniecki R."/>
            <person name="Korf I."/>
            <person name="Kumar S."/>
            <person name="Laney S."/>
            <person name="Li B.W."/>
            <person name="Li W."/>
            <person name="Lindblom T.H."/>
            <person name="Lustigman S."/>
            <person name="Ma D."/>
            <person name="Maina C.V."/>
            <person name="Martin D.M."/>
            <person name="McCarter J.P."/>
            <person name="McReynolds L."/>
            <person name="Mitreva M."/>
            <person name="Nutman T.B."/>
            <person name="Parkinson J."/>
            <person name="Peregrin-Alvarez J.M."/>
            <person name="Poole C."/>
            <person name="Ren Q."/>
            <person name="Saunders L."/>
            <person name="Sluder A.E."/>
            <person name="Smith K."/>
            <person name="Stanke M."/>
            <person name="Unnasch T.R."/>
            <person name="Ware J."/>
            <person name="Wei A.D."/>
            <person name="Weil G."/>
            <person name="Williams D.J."/>
            <person name="Zhang Y."/>
            <person name="Williams S.A."/>
            <person name="Fraser-Liggett C."/>
            <person name="Slatko B."/>
            <person name="Blaxter M.L."/>
            <person name="Scott A.L."/>
        </authorList>
    </citation>
    <scope>NUCLEOTIDE SEQUENCE</scope>
    <source>
        <strain evidence="3 5">FR3</strain>
    </source>
</reference>
<dbReference type="Proteomes" id="UP000006672">
    <property type="component" value="Unassembled WGS sequence"/>
</dbReference>
<dbReference type="WormBase" id="Bm9593">
    <property type="protein sequence ID" value="BM39359"/>
    <property type="gene ID" value="WBGene00229854"/>
</dbReference>
<organism evidence="3">
    <name type="scientific">Brugia malayi</name>
    <name type="common">Filarial nematode worm</name>
    <dbReference type="NCBI Taxonomy" id="6279"/>
    <lineage>
        <taxon>Eukaryota</taxon>
        <taxon>Metazoa</taxon>
        <taxon>Ecdysozoa</taxon>
        <taxon>Nematoda</taxon>
        <taxon>Chromadorea</taxon>
        <taxon>Rhabditida</taxon>
        <taxon>Spirurina</taxon>
        <taxon>Spiruromorpha</taxon>
        <taxon>Filarioidea</taxon>
        <taxon>Onchocercidae</taxon>
        <taxon>Brugia</taxon>
    </lineage>
</organism>